<dbReference type="InterPro" id="IPR025252">
    <property type="entry name" value="DUF4200"/>
</dbReference>
<dbReference type="Pfam" id="PF13863">
    <property type="entry name" value="DUF4200"/>
    <property type="match status" value="1"/>
</dbReference>
<comment type="caution">
    <text evidence="5">The sequence shown here is derived from an EMBL/GenBank/DDBJ whole genome shotgun (WGS) entry which is preliminary data.</text>
</comment>
<feature type="coiled-coil region" evidence="2">
    <location>
        <begin position="209"/>
        <end position="236"/>
    </location>
</feature>
<evidence type="ECO:0000256" key="3">
    <source>
        <dbReference type="SAM" id="MobiDB-lite"/>
    </source>
</evidence>
<protein>
    <recommendedName>
        <fullName evidence="4">DUF4200 domain-containing protein</fullName>
    </recommendedName>
</protein>
<evidence type="ECO:0000313" key="5">
    <source>
        <dbReference type="EMBL" id="KAJ8308467.1"/>
    </source>
</evidence>
<dbReference type="PANTHER" id="PTHR21683">
    <property type="entry name" value="COILED-COIL DOMAIN-CONTAINING PROTEIN 42 LIKE-2-LIKE-RELATED"/>
    <property type="match status" value="1"/>
</dbReference>
<feature type="domain" description="DUF4200" evidence="4">
    <location>
        <begin position="91"/>
        <end position="174"/>
    </location>
</feature>
<organism evidence="5 6">
    <name type="scientific">Tegillarca granosa</name>
    <name type="common">Malaysian cockle</name>
    <name type="synonym">Anadara granosa</name>
    <dbReference type="NCBI Taxonomy" id="220873"/>
    <lineage>
        <taxon>Eukaryota</taxon>
        <taxon>Metazoa</taxon>
        <taxon>Spiralia</taxon>
        <taxon>Lophotrochozoa</taxon>
        <taxon>Mollusca</taxon>
        <taxon>Bivalvia</taxon>
        <taxon>Autobranchia</taxon>
        <taxon>Pteriomorphia</taxon>
        <taxon>Arcoida</taxon>
        <taxon>Arcoidea</taxon>
        <taxon>Arcidae</taxon>
        <taxon>Tegillarca</taxon>
    </lineage>
</organism>
<reference evidence="5 6" key="1">
    <citation type="submission" date="2022-12" db="EMBL/GenBank/DDBJ databases">
        <title>Chromosome-level genome of Tegillarca granosa.</title>
        <authorList>
            <person name="Kim J."/>
        </authorList>
    </citation>
    <scope>NUCLEOTIDE SEQUENCE [LARGE SCALE GENOMIC DNA]</scope>
    <source>
        <strain evidence="5">Teg-2019</strain>
        <tissue evidence="5">Adductor muscle</tissue>
    </source>
</reference>
<dbReference type="PANTHER" id="PTHR21683:SF18">
    <property type="entry name" value="COILED-COIL DOMAIN-CONTAINING PROTEIN 42 HOMOLOG"/>
    <property type="match status" value="1"/>
</dbReference>
<dbReference type="Proteomes" id="UP001217089">
    <property type="component" value="Unassembled WGS sequence"/>
</dbReference>
<feature type="region of interest" description="Disordered" evidence="3">
    <location>
        <begin position="324"/>
        <end position="343"/>
    </location>
</feature>
<dbReference type="EMBL" id="JARBDR010000657">
    <property type="protein sequence ID" value="KAJ8308467.1"/>
    <property type="molecule type" value="Genomic_DNA"/>
</dbReference>
<feature type="non-terminal residue" evidence="5">
    <location>
        <position position="1"/>
    </location>
</feature>
<evidence type="ECO:0000256" key="2">
    <source>
        <dbReference type="SAM" id="Coils"/>
    </source>
</evidence>
<sequence>RHGRQRTDKKKIHVNLVPLQFSVKLAISSIFMKMAVNGAYHLDLDDNKRNVFVTQLNDRDDDDSDIHAFPVVKETGDKLIETGINTLQRTLLLKKEVERKDKIEASEKYIKVNEAKRRRAIQKYQTEIKLRIQKERELDDLVKQLEELKKKQKKLEGKVSKYKKYEDYLFKVIEVMPEDYISATDDKIKGIMMRHNTLSDSNKDLVDNLVSMGDNIEDCKKELDDLKDEHNQRKVSINSQLAKLLHHQEETHERNEELEQYLATITGDMRTKRSKLGVILMAVDNITEKCLKWVDVPLEQMSLEDKLRKIEDHLLERADVAKMARPTEPGNSVHKDNRRGSLDNTKSKFKKKVIVNG</sequence>
<name>A0ABQ9ETF6_TEGGR</name>
<gene>
    <name evidence="5" type="ORF">KUTeg_013341</name>
</gene>
<proteinExistence type="predicted"/>
<keyword evidence="6" id="KW-1185">Reference proteome</keyword>
<dbReference type="InterPro" id="IPR051147">
    <property type="entry name" value="CFAP_domain-containing"/>
</dbReference>
<accession>A0ABQ9ETF6</accession>
<evidence type="ECO:0000256" key="1">
    <source>
        <dbReference type="ARBA" id="ARBA00023054"/>
    </source>
</evidence>
<keyword evidence="1 2" id="KW-0175">Coiled coil</keyword>
<evidence type="ECO:0000313" key="6">
    <source>
        <dbReference type="Proteomes" id="UP001217089"/>
    </source>
</evidence>
<feature type="coiled-coil region" evidence="2">
    <location>
        <begin position="131"/>
        <end position="165"/>
    </location>
</feature>
<evidence type="ECO:0000259" key="4">
    <source>
        <dbReference type="Pfam" id="PF13863"/>
    </source>
</evidence>